<evidence type="ECO:0008006" key="4">
    <source>
        <dbReference type="Google" id="ProtNLM"/>
    </source>
</evidence>
<evidence type="ECO:0000256" key="1">
    <source>
        <dbReference type="SAM" id="Coils"/>
    </source>
</evidence>
<keyword evidence="1" id="KW-0175">Coiled coil</keyword>
<dbReference type="RefSeq" id="WP_120167594.1">
    <property type="nucleotide sequence ID" value="NZ_MCIB01000004.1"/>
</dbReference>
<accession>A0A419T8M3</accession>
<keyword evidence="3" id="KW-1185">Reference proteome</keyword>
<dbReference type="InterPro" id="IPR009343">
    <property type="entry name" value="DUF1002"/>
</dbReference>
<feature type="coiled-coil region" evidence="1">
    <location>
        <begin position="219"/>
        <end position="260"/>
    </location>
</feature>
<reference evidence="2 3" key="1">
    <citation type="submission" date="2016-08" db="EMBL/GenBank/DDBJ databases">
        <title>Novel Firmicutes and Novel Genomes.</title>
        <authorList>
            <person name="Poppleton D.I."/>
            <person name="Gribaldo S."/>
        </authorList>
    </citation>
    <scope>NUCLEOTIDE SEQUENCE [LARGE SCALE GENOMIC DNA]</scope>
    <source>
        <strain evidence="2 3">CTT3</strain>
    </source>
</reference>
<dbReference type="Pfam" id="PF06207">
    <property type="entry name" value="DUF1002"/>
    <property type="match status" value="1"/>
</dbReference>
<protein>
    <recommendedName>
        <fullName evidence="4">DUF1002 domain-containing protein</fullName>
    </recommendedName>
</protein>
<comment type="caution">
    <text evidence="2">The sequence shown here is derived from an EMBL/GenBank/DDBJ whole genome shotgun (WGS) entry which is preliminary data.</text>
</comment>
<name>A0A419T8M3_9FIRM</name>
<dbReference type="EMBL" id="MCIB01000004">
    <property type="protein sequence ID" value="RKD33809.1"/>
    <property type="molecule type" value="Genomic_DNA"/>
</dbReference>
<dbReference type="OrthoDB" id="9810153at2"/>
<organism evidence="2 3">
    <name type="scientific">Thermohalobacter berrensis</name>
    <dbReference type="NCBI Taxonomy" id="99594"/>
    <lineage>
        <taxon>Bacteria</taxon>
        <taxon>Bacillati</taxon>
        <taxon>Bacillota</taxon>
        <taxon>Tissierellia</taxon>
        <taxon>Tissierellales</taxon>
        <taxon>Thermohalobacteraceae</taxon>
        <taxon>Thermohalobacter</taxon>
    </lineage>
</organism>
<gene>
    <name evidence="2" type="ORF">BET03_08785</name>
</gene>
<proteinExistence type="predicted"/>
<evidence type="ECO:0000313" key="3">
    <source>
        <dbReference type="Proteomes" id="UP000284177"/>
    </source>
</evidence>
<dbReference type="Proteomes" id="UP000284177">
    <property type="component" value="Unassembled WGS sequence"/>
</dbReference>
<evidence type="ECO:0000313" key="2">
    <source>
        <dbReference type="EMBL" id="RKD33809.1"/>
    </source>
</evidence>
<dbReference type="AlphaFoldDB" id="A0A419T8M3"/>
<sequence length="291" mass="32910">MVKKVLSISFIFLLIFNLIVFSQAKDDIVVSLGEDLTEEEKQQMLNLFNTKEDIRIITVSNEEERRYLGKYINENVIGTRAISSAFVEKLDNGEGIKVETYNITWVTKEMYMNALVTAGIKDAKVKVAAPINVSGTAALTGIIKAFEKATGLSINTKKKEVANKEIAKTGKLGQQIGKDNASQLIKEVKEEVINRNLRDEKEIRKIIIEISGKLDINLNENQVNEIVDLMKDISRLNLDLKEVKNQLKGISDKVKEIAQTNREVKSILEVILDFLRRIFTNIMTKLNNLIQ</sequence>